<dbReference type="InterPro" id="IPR038407">
    <property type="entry name" value="v-SNARE_N_sf"/>
</dbReference>
<dbReference type="GO" id="GO:0006886">
    <property type="term" value="P:intracellular protein transport"/>
    <property type="evidence" value="ECO:0007669"/>
    <property type="project" value="InterPro"/>
</dbReference>
<evidence type="ECO:0000256" key="6">
    <source>
        <dbReference type="ARBA" id="ARBA00022989"/>
    </source>
</evidence>
<evidence type="ECO:0000256" key="8">
    <source>
        <dbReference type="ARBA" id="ARBA00023136"/>
    </source>
</evidence>
<gene>
    <name evidence="12" type="ORF">CANVERA_P3032</name>
</gene>
<dbReference type="GO" id="GO:0005829">
    <property type="term" value="C:cytosol"/>
    <property type="evidence" value="ECO:0007669"/>
    <property type="project" value="GOC"/>
</dbReference>
<dbReference type="Gene3D" id="1.20.58.400">
    <property type="entry name" value="t-snare proteins"/>
    <property type="match status" value="1"/>
</dbReference>
<proteinExistence type="inferred from homology"/>
<dbReference type="GO" id="GO:0000149">
    <property type="term" value="F:SNARE binding"/>
    <property type="evidence" value="ECO:0007669"/>
    <property type="project" value="TreeGrafter"/>
</dbReference>
<dbReference type="SUPFAM" id="SSF47661">
    <property type="entry name" value="t-snare proteins"/>
    <property type="match status" value="1"/>
</dbReference>
<evidence type="ECO:0000259" key="11">
    <source>
        <dbReference type="SMART" id="SM00397"/>
    </source>
</evidence>
<dbReference type="SMART" id="SM00397">
    <property type="entry name" value="t_SNARE"/>
    <property type="match status" value="1"/>
</dbReference>
<dbReference type="GO" id="GO:0005789">
    <property type="term" value="C:endoplasmic reticulum membrane"/>
    <property type="evidence" value="ECO:0007669"/>
    <property type="project" value="TreeGrafter"/>
</dbReference>
<dbReference type="Pfam" id="PF12352">
    <property type="entry name" value="V-SNARE_C"/>
    <property type="match status" value="1"/>
</dbReference>
<dbReference type="PANTHER" id="PTHR21230:SF26">
    <property type="entry name" value="VESICLE TRANSPORT THROUGH INTERACTION WITH T-SNARES HOMOLOG 1A"/>
    <property type="match status" value="1"/>
</dbReference>
<dbReference type="GO" id="GO:0000139">
    <property type="term" value="C:Golgi membrane"/>
    <property type="evidence" value="ECO:0007669"/>
    <property type="project" value="UniProtKB-SubCell"/>
</dbReference>
<dbReference type="GO" id="GO:0006896">
    <property type="term" value="P:Golgi to vacuole transport"/>
    <property type="evidence" value="ECO:0007669"/>
    <property type="project" value="TreeGrafter"/>
</dbReference>
<dbReference type="EMBL" id="CANTUO010000003">
    <property type="protein sequence ID" value="CAI5758520.1"/>
    <property type="molecule type" value="Genomic_DNA"/>
</dbReference>
<dbReference type="SUPFAM" id="SSF58038">
    <property type="entry name" value="SNARE fusion complex"/>
    <property type="match status" value="1"/>
</dbReference>
<dbReference type="PIRSF" id="PIRSF028865">
    <property type="entry name" value="Membrin-2"/>
    <property type="match status" value="1"/>
</dbReference>
<dbReference type="CDD" id="cd15862">
    <property type="entry name" value="SNARE_Vti1"/>
    <property type="match status" value="1"/>
</dbReference>
<dbReference type="PANTHER" id="PTHR21230">
    <property type="entry name" value="VESICLE TRANSPORT V-SNARE PROTEIN VTI1-RELATED"/>
    <property type="match status" value="1"/>
</dbReference>
<dbReference type="GO" id="GO:0031902">
    <property type="term" value="C:late endosome membrane"/>
    <property type="evidence" value="ECO:0007669"/>
    <property type="project" value="TreeGrafter"/>
</dbReference>
<evidence type="ECO:0000256" key="9">
    <source>
        <dbReference type="SAM" id="Coils"/>
    </source>
</evidence>
<dbReference type="GO" id="GO:0048280">
    <property type="term" value="P:vesicle fusion with Golgi apparatus"/>
    <property type="evidence" value="ECO:0007669"/>
    <property type="project" value="TreeGrafter"/>
</dbReference>
<keyword evidence="8 10" id="KW-0472">Membrane</keyword>
<comment type="subcellular location">
    <subcellularLocation>
        <location evidence="1">Golgi apparatus membrane</location>
        <topology evidence="1">Single-pass type IV membrane protein</topology>
    </subcellularLocation>
</comment>
<dbReference type="AlphaFoldDB" id="A0A9W4XLT9"/>
<dbReference type="OrthoDB" id="430637at2759"/>
<evidence type="ECO:0000256" key="5">
    <source>
        <dbReference type="ARBA" id="ARBA00022927"/>
    </source>
</evidence>
<accession>A0A9W4XLT9</accession>
<dbReference type="FunFam" id="1.20.5.110:FF:000002">
    <property type="entry name" value="Vesicle transport through interaction with t-SNAREsB"/>
    <property type="match status" value="1"/>
</dbReference>
<sequence length="220" mass="25105">MSDSFETYESELQLALQEAKSKISQIDTVDANTQKQYLKSIESASDEAIEVLDQMSIEVQNLPSNQRSSYNTKIRTYKSQIDEVKSKYNQLLDSQDKRELFGNRYTDDNSGDLDLESQQRKQLLNNHSSLERSSQRLQDSQRVALETENIGGNILNDLRSQRDQISGARNTLGQADNYIDKSVQTLKSMSRRLTANKFISYGIIAVLILLIFLVLFSKFS</sequence>
<comment type="similarity">
    <text evidence="2">Belongs to the VTI1 family.</text>
</comment>
<dbReference type="Pfam" id="PF05008">
    <property type="entry name" value="V-SNARE"/>
    <property type="match status" value="1"/>
</dbReference>
<dbReference type="Proteomes" id="UP001152885">
    <property type="component" value="Unassembled WGS sequence"/>
</dbReference>
<evidence type="ECO:0000256" key="2">
    <source>
        <dbReference type="ARBA" id="ARBA00006108"/>
    </source>
</evidence>
<reference evidence="12" key="1">
    <citation type="submission" date="2022-12" db="EMBL/GenBank/DDBJ databases">
        <authorList>
            <person name="Brejova B."/>
        </authorList>
    </citation>
    <scope>NUCLEOTIDE SEQUENCE</scope>
</reference>
<feature type="coiled-coil region" evidence="9">
    <location>
        <begin position="74"/>
        <end position="140"/>
    </location>
</feature>
<dbReference type="InterPro" id="IPR027027">
    <property type="entry name" value="GOSR2/Membrin/Bos1"/>
</dbReference>
<feature type="domain" description="T-SNARE coiled-coil homology" evidence="11">
    <location>
        <begin position="122"/>
        <end position="189"/>
    </location>
</feature>
<evidence type="ECO:0000256" key="3">
    <source>
        <dbReference type="ARBA" id="ARBA00022448"/>
    </source>
</evidence>
<evidence type="ECO:0000256" key="1">
    <source>
        <dbReference type="ARBA" id="ARBA00004409"/>
    </source>
</evidence>
<evidence type="ECO:0000256" key="10">
    <source>
        <dbReference type="SAM" id="Phobius"/>
    </source>
</evidence>
<feature type="transmembrane region" description="Helical" evidence="10">
    <location>
        <begin position="198"/>
        <end position="217"/>
    </location>
</feature>
<evidence type="ECO:0000313" key="13">
    <source>
        <dbReference type="Proteomes" id="UP001152885"/>
    </source>
</evidence>
<evidence type="ECO:0000256" key="4">
    <source>
        <dbReference type="ARBA" id="ARBA00022692"/>
    </source>
</evidence>
<keyword evidence="6 10" id="KW-1133">Transmembrane helix</keyword>
<dbReference type="InterPro" id="IPR007705">
    <property type="entry name" value="Vesicle_trsprt_v-SNARE_N"/>
</dbReference>
<keyword evidence="3" id="KW-0813">Transport</keyword>
<name>A0A9W4XLT9_9ASCO</name>
<evidence type="ECO:0000256" key="7">
    <source>
        <dbReference type="ARBA" id="ARBA00023054"/>
    </source>
</evidence>
<keyword evidence="5" id="KW-0653">Protein transport</keyword>
<evidence type="ECO:0000313" key="12">
    <source>
        <dbReference type="EMBL" id="CAI5758520.1"/>
    </source>
</evidence>
<protein>
    <recommendedName>
        <fullName evidence="11">t-SNARE coiled-coil homology domain-containing protein</fullName>
    </recommendedName>
</protein>
<dbReference type="GO" id="GO:0031201">
    <property type="term" value="C:SNARE complex"/>
    <property type="evidence" value="ECO:0007669"/>
    <property type="project" value="TreeGrafter"/>
</dbReference>
<organism evidence="12 13">
    <name type="scientific">Candida verbasci</name>
    <dbReference type="NCBI Taxonomy" id="1227364"/>
    <lineage>
        <taxon>Eukaryota</taxon>
        <taxon>Fungi</taxon>
        <taxon>Dikarya</taxon>
        <taxon>Ascomycota</taxon>
        <taxon>Saccharomycotina</taxon>
        <taxon>Pichiomycetes</taxon>
        <taxon>Debaryomycetaceae</taxon>
        <taxon>Candida/Lodderomyces clade</taxon>
        <taxon>Candida</taxon>
    </lineage>
</organism>
<keyword evidence="4 10" id="KW-0812">Transmembrane</keyword>
<dbReference type="GO" id="GO:0005484">
    <property type="term" value="F:SNAP receptor activity"/>
    <property type="evidence" value="ECO:0007669"/>
    <property type="project" value="InterPro"/>
</dbReference>
<keyword evidence="13" id="KW-1185">Reference proteome</keyword>
<dbReference type="InterPro" id="IPR000727">
    <property type="entry name" value="T_SNARE_dom"/>
</dbReference>
<comment type="caution">
    <text evidence="12">The sequence shown here is derived from an EMBL/GenBank/DDBJ whole genome shotgun (WGS) entry which is preliminary data.</text>
</comment>
<dbReference type="Gene3D" id="1.20.5.110">
    <property type="match status" value="1"/>
</dbReference>
<dbReference type="GO" id="GO:0042147">
    <property type="term" value="P:retrograde transport, endosome to Golgi"/>
    <property type="evidence" value="ECO:0007669"/>
    <property type="project" value="TreeGrafter"/>
</dbReference>
<dbReference type="GO" id="GO:0016236">
    <property type="term" value="P:macroautophagy"/>
    <property type="evidence" value="ECO:0007669"/>
    <property type="project" value="TreeGrafter"/>
</dbReference>
<dbReference type="GO" id="GO:0006891">
    <property type="term" value="P:intra-Golgi vesicle-mediated transport"/>
    <property type="evidence" value="ECO:0007669"/>
    <property type="project" value="TreeGrafter"/>
</dbReference>
<dbReference type="InterPro" id="IPR010989">
    <property type="entry name" value="SNARE"/>
</dbReference>
<keyword evidence="7 9" id="KW-0175">Coiled coil</keyword>
<dbReference type="GO" id="GO:0012507">
    <property type="term" value="C:ER to Golgi transport vesicle membrane"/>
    <property type="evidence" value="ECO:0007669"/>
    <property type="project" value="TreeGrafter"/>
</dbReference>